<dbReference type="AlphaFoldDB" id="A0A8J3KV67"/>
<dbReference type="PANTHER" id="PTHR43162">
    <property type="match status" value="1"/>
</dbReference>
<dbReference type="InterPro" id="IPR036291">
    <property type="entry name" value="NAD(P)-bd_dom_sf"/>
</dbReference>
<evidence type="ECO:0000259" key="1">
    <source>
        <dbReference type="Pfam" id="PF13460"/>
    </source>
</evidence>
<dbReference type="EMBL" id="BONI01000004">
    <property type="protein sequence ID" value="GIG03984.1"/>
    <property type="molecule type" value="Genomic_DNA"/>
</dbReference>
<accession>A0A8J3KV67</accession>
<comment type="caution">
    <text evidence="2">The sequence shown here is derived from an EMBL/GenBank/DDBJ whole genome shotgun (WGS) entry which is preliminary data.</text>
</comment>
<sequence>MTGATGRLGGTGRHVATELLRRGLPVRAMVRRLDERSEVLRDAGMEVVVADFFDYTGLVAALEGIEAAYFTYPVGSGLTEAAGLFAAAGRRQGLRRVVDLSLDAAFPESTSPQGRAQWVTEQIFEWAGFGGAHLRVAAFFMENLPALYGHQVRELGEIRNSFGDFEPSWIAGSDVGAMGAVLLAEPESVTDRTTTVGAAERAGHAAIAEIISKVTGRPVRYRPLPPEEWRDELTANLAAAGQPNPTAAAHLSAQSVALRHDSTHLVTDDIRRLTGRPAVTLEDFLDRNRRSFLPDPGQGAAEG</sequence>
<dbReference type="SUPFAM" id="SSF51735">
    <property type="entry name" value="NAD(P)-binding Rossmann-fold domains"/>
    <property type="match status" value="1"/>
</dbReference>
<evidence type="ECO:0000313" key="2">
    <source>
        <dbReference type="EMBL" id="GIG03984.1"/>
    </source>
</evidence>
<organism evidence="2 3">
    <name type="scientific">Catellatospora coxensis</name>
    <dbReference type="NCBI Taxonomy" id="310354"/>
    <lineage>
        <taxon>Bacteria</taxon>
        <taxon>Bacillati</taxon>
        <taxon>Actinomycetota</taxon>
        <taxon>Actinomycetes</taxon>
        <taxon>Micromonosporales</taxon>
        <taxon>Micromonosporaceae</taxon>
        <taxon>Catellatospora</taxon>
    </lineage>
</organism>
<dbReference type="Gene3D" id="3.40.50.720">
    <property type="entry name" value="NAD(P)-binding Rossmann-like Domain"/>
    <property type="match status" value="1"/>
</dbReference>
<dbReference type="PANTHER" id="PTHR43162:SF1">
    <property type="entry name" value="PRESTALK A DIFFERENTIATION PROTEIN A"/>
    <property type="match status" value="1"/>
</dbReference>
<reference evidence="2 3" key="1">
    <citation type="submission" date="2021-01" db="EMBL/GenBank/DDBJ databases">
        <title>Whole genome shotgun sequence of Catellatospora coxensis NBRC 107359.</title>
        <authorList>
            <person name="Komaki H."/>
            <person name="Tamura T."/>
        </authorList>
    </citation>
    <scope>NUCLEOTIDE SEQUENCE [LARGE SCALE GENOMIC DNA]</scope>
    <source>
        <strain evidence="2 3">NBRC 107359</strain>
    </source>
</reference>
<name>A0A8J3KV67_9ACTN</name>
<evidence type="ECO:0000313" key="3">
    <source>
        <dbReference type="Proteomes" id="UP000630887"/>
    </source>
</evidence>
<feature type="domain" description="NAD(P)-binding" evidence="1">
    <location>
        <begin position="9"/>
        <end position="121"/>
    </location>
</feature>
<dbReference type="Gene3D" id="3.90.25.10">
    <property type="entry name" value="UDP-galactose 4-epimerase, domain 1"/>
    <property type="match status" value="1"/>
</dbReference>
<protein>
    <submittedName>
        <fullName evidence="2">NmrA family transcriptional regulator</fullName>
    </submittedName>
</protein>
<dbReference type="Proteomes" id="UP000630887">
    <property type="component" value="Unassembled WGS sequence"/>
</dbReference>
<dbReference type="InterPro" id="IPR016040">
    <property type="entry name" value="NAD(P)-bd_dom"/>
</dbReference>
<keyword evidence="3" id="KW-1185">Reference proteome</keyword>
<dbReference type="RefSeq" id="WP_203688437.1">
    <property type="nucleotide sequence ID" value="NZ_BAAALC010000037.1"/>
</dbReference>
<dbReference type="Pfam" id="PF13460">
    <property type="entry name" value="NAD_binding_10"/>
    <property type="match status" value="1"/>
</dbReference>
<gene>
    <name evidence="2" type="ORF">Cco03nite_06840</name>
</gene>
<proteinExistence type="predicted"/>
<dbReference type="InterPro" id="IPR051604">
    <property type="entry name" value="Ergot_Alk_Oxidoreductase"/>
</dbReference>